<dbReference type="AlphaFoldDB" id="A0A1E2UIS2"/>
<dbReference type="Gene3D" id="3.40.50.1820">
    <property type="entry name" value="alpha/beta hydrolase"/>
    <property type="match status" value="1"/>
</dbReference>
<name>A0A1E2UIS2_9GAMM</name>
<accession>A0A1E2UIS2</accession>
<dbReference type="Pfam" id="PF00561">
    <property type="entry name" value="Abhydrolase_1"/>
    <property type="match status" value="1"/>
</dbReference>
<evidence type="ECO:0000313" key="3">
    <source>
        <dbReference type="EMBL" id="ODB94486.1"/>
    </source>
</evidence>
<dbReference type="PANTHER" id="PTHR46118:SF4">
    <property type="entry name" value="PROTEIN ABHD11"/>
    <property type="match status" value="1"/>
</dbReference>
<dbReference type="GO" id="GO:0016787">
    <property type="term" value="F:hydrolase activity"/>
    <property type="evidence" value="ECO:0007669"/>
    <property type="project" value="UniProtKB-KW"/>
</dbReference>
<dbReference type="STRING" id="1818881.A3196_18360"/>
<dbReference type="InterPro" id="IPR029058">
    <property type="entry name" value="AB_hydrolase_fold"/>
</dbReference>
<sequence length="259" mass="29286">MIDTLPLYFRDQGDPQKPVLCLMHGLFGSSSNWMGIVRLLQDQFRIINLDLRNHGRSPHYREMSYPLMVDDLLALCDHLELQTVSLLGHSMGGKVAMLTALTNPERVEKLVVADIAPVAYANRFASIFKGLQTMPLEQLESRDAADLHLSGYVAEPGVRQYLLQNLLKQGERWGWRFNLQSLIEAMPLLTDFPEVAGNTFPGDALFIHGELSDYVNQQAIRSIDDCFPHNRRRMIHAAGHWLYAEQPAPFAQAVASFLK</sequence>
<evidence type="ECO:0000313" key="4">
    <source>
        <dbReference type="Proteomes" id="UP000094849"/>
    </source>
</evidence>
<dbReference type="EMBL" id="LVJZ01000004">
    <property type="protein sequence ID" value="ODB94486.1"/>
    <property type="molecule type" value="Genomic_DNA"/>
</dbReference>
<dbReference type="PRINTS" id="PR00111">
    <property type="entry name" value="ABHYDROLASE"/>
</dbReference>
<protein>
    <recommendedName>
        <fullName evidence="2">AB hydrolase-1 domain-containing protein</fullName>
    </recommendedName>
</protein>
<evidence type="ECO:0000259" key="2">
    <source>
        <dbReference type="Pfam" id="PF00561"/>
    </source>
</evidence>
<dbReference type="PANTHER" id="PTHR46118">
    <property type="entry name" value="PROTEIN ABHD11"/>
    <property type="match status" value="1"/>
</dbReference>
<dbReference type="InterPro" id="IPR000073">
    <property type="entry name" value="AB_hydrolase_1"/>
</dbReference>
<dbReference type="SUPFAM" id="SSF53474">
    <property type="entry name" value="alpha/beta-Hydrolases"/>
    <property type="match status" value="1"/>
</dbReference>
<evidence type="ECO:0000256" key="1">
    <source>
        <dbReference type="ARBA" id="ARBA00022801"/>
    </source>
</evidence>
<comment type="caution">
    <text evidence="3">The sequence shown here is derived from an EMBL/GenBank/DDBJ whole genome shotgun (WGS) entry which is preliminary data.</text>
</comment>
<reference evidence="3 4" key="1">
    <citation type="submission" date="2016-03" db="EMBL/GenBank/DDBJ databases">
        <title>Chemosynthetic sulphur-oxidizing symbionts of marine invertebrate animals are capable of nitrogen fixation.</title>
        <authorList>
            <person name="Petersen J.M."/>
            <person name="Kemper A."/>
            <person name="Gruber-Vodicka H."/>
            <person name="Cardini U."/>
            <person name="Geest Mvander."/>
            <person name="Kleiner M."/>
            <person name="Bulgheresi S."/>
            <person name="Fussmann M."/>
            <person name="Herbold C."/>
            <person name="Seah B.K.B."/>
            <person name="Antony C.Paul."/>
            <person name="Liu D."/>
            <person name="Belitz A."/>
            <person name="Weber M."/>
        </authorList>
    </citation>
    <scope>NUCLEOTIDE SEQUENCE [LARGE SCALE GENOMIC DNA]</scope>
    <source>
        <strain evidence="3">G_D</strain>
    </source>
</reference>
<dbReference type="RefSeq" id="WP_069025035.1">
    <property type="nucleotide sequence ID" value="NZ_LVJZ01000004.1"/>
</dbReference>
<dbReference type="Proteomes" id="UP000094849">
    <property type="component" value="Unassembled WGS sequence"/>
</dbReference>
<proteinExistence type="predicted"/>
<gene>
    <name evidence="3" type="ORF">A3196_18360</name>
</gene>
<keyword evidence="4" id="KW-1185">Reference proteome</keyword>
<keyword evidence="1" id="KW-0378">Hydrolase</keyword>
<organism evidence="3 4">
    <name type="scientific">Candidatus Thiodiazotropha endoloripes</name>
    <dbReference type="NCBI Taxonomy" id="1818881"/>
    <lineage>
        <taxon>Bacteria</taxon>
        <taxon>Pseudomonadati</taxon>
        <taxon>Pseudomonadota</taxon>
        <taxon>Gammaproteobacteria</taxon>
        <taxon>Chromatiales</taxon>
        <taxon>Sedimenticolaceae</taxon>
        <taxon>Candidatus Thiodiazotropha</taxon>
    </lineage>
</organism>
<feature type="domain" description="AB hydrolase-1" evidence="2">
    <location>
        <begin position="18"/>
        <end position="246"/>
    </location>
</feature>